<dbReference type="EMBL" id="JAJJHW010002585">
    <property type="protein sequence ID" value="KAH8371011.1"/>
    <property type="molecule type" value="Genomic_DNA"/>
</dbReference>
<dbReference type="InterPro" id="IPR010512">
    <property type="entry name" value="DUF1091"/>
</dbReference>
<dbReference type="PANTHER" id="PTHR20898">
    <property type="entry name" value="DAEDALUS ON 3-RELATED-RELATED"/>
    <property type="match status" value="1"/>
</dbReference>
<organism evidence="1 2">
    <name type="scientific">Drosophila rubida</name>
    <dbReference type="NCBI Taxonomy" id="30044"/>
    <lineage>
        <taxon>Eukaryota</taxon>
        <taxon>Metazoa</taxon>
        <taxon>Ecdysozoa</taxon>
        <taxon>Arthropoda</taxon>
        <taxon>Hexapoda</taxon>
        <taxon>Insecta</taxon>
        <taxon>Pterygota</taxon>
        <taxon>Neoptera</taxon>
        <taxon>Endopterygota</taxon>
        <taxon>Diptera</taxon>
        <taxon>Brachycera</taxon>
        <taxon>Muscomorpha</taxon>
        <taxon>Ephydroidea</taxon>
        <taxon>Drosophilidae</taxon>
        <taxon>Drosophila</taxon>
    </lineage>
</organism>
<accession>A0AAD4K0E5</accession>
<proteinExistence type="predicted"/>
<gene>
    <name evidence="1" type="ORF">KR093_005915</name>
</gene>
<evidence type="ECO:0000313" key="2">
    <source>
        <dbReference type="Proteomes" id="UP001200034"/>
    </source>
</evidence>
<comment type="caution">
    <text evidence="1">The sequence shown here is derived from an EMBL/GenBank/DDBJ whole genome shotgun (WGS) entry which is preliminary data.</text>
</comment>
<protein>
    <submittedName>
        <fullName evidence="1">Uncharacterized protein</fullName>
    </submittedName>
</protein>
<dbReference type="SMART" id="SM00697">
    <property type="entry name" value="DM8"/>
    <property type="match status" value="1"/>
</dbReference>
<dbReference type="Proteomes" id="UP001200034">
    <property type="component" value="Unassembled WGS sequence"/>
</dbReference>
<keyword evidence="2" id="KW-1185">Reference proteome</keyword>
<reference evidence="1" key="1">
    <citation type="journal article" date="2021" name="Mol. Ecol. Resour.">
        <title>Phylogenomic analyses of the genus Drosophila reveals genomic signals of climate adaptation.</title>
        <authorList>
            <person name="Li F."/>
            <person name="Rane R.V."/>
            <person name="Luria V."/>
            <person name="Xiong Z."/>
            <person name="Chen J."/>
            <person name="Li Z."/>
            <person name="Catullo R.A."/>
            <person name="Griffin P.C."/>
            <person name="Schiffer M."/>
            <person name="Pearce S."/>
            <person name="Lee S.F."/>
            <person name="McElroy K."/>
            <person name="Stocker A."/>
            <person name="Shirriffs J."/>
            <person name="Cockerell F."/>
            <person name="Coppin C."/>
            <person name="Sgro C.M."/>
            <person name="Karger A."/>
            <person name="Cain J.W."/>
            <person name="Weber J.A."/>
            <person name="Santpere G."/>
            <person name="Kirschner M.W."/>
            <person name="Hoffmann A.A."/>
            <person name="Oakeshott J.G."/>
            <person name="Zhang G."/>
        </authorList>
    </citation>
    <scope>NUCLEOTIDE SEQUENCE</scope>
    <source>
        <strain evidence="1">BGI-SZ-2011g</strain>
    </source>
</reference>
<evidence type="ECO:0000313" key="1">
    <source>
        <dbReference type="EMBL" id="KAH8371011.1"/>
    </source>
</evidence>
<dbReference type="PANTHER" id="PTHR20898:SF0">
    <property type="entry name" value="DAEDALUS ON 3-RELATED"/>
    <property type="match status" value="1"/>
</dbReference>
<name>A0AAD4K0E5_9MUSC</name>
<dbReference type="Pfam" id="PF06477">
    <property type="entry name" value="DUF1091"/>
    <property type="match status" value="1"/>
</dbReference>
<sequence>MLFSSGLSRYNRDFFSNFTLRILKGIIDIDATMIKALHAGIRSHLTFEYRSAKSKGFQRVFQIDLDYCSVMKATRNSLSNRWFDKMWKSGNNSRKCPILPAYYYTHGWKADGDMVPPFLTMGDYRITGTLYYGKYREQDNNPILRCIVNANLVGK</sequence>
<dbReference type="AlphaFoldDB" id="A0AAD4K0E5"/>